<comment type="caution">
    <text evidence="6">The sequence shown here is derived from an EMBL/GenBank/DDBJ whole genome shotgun (WGS) entry which is preliminary data.</text>
</comment>
<evidence type="ECO:0000256" key="2">
    <source>
        <dbReference type="ARBA" id="ARBA00023015"/>
    </source>
</evidence>
<evidence type="ECO:0000259" key="5">
    <source>
        <dbReference type="PROSITE" id="PS50931"/>
    </source>
</evidence>
<name>A0A7Y9IWK4_9BURK</name>
<keyword evidence="7" id="KW-1185">Reference proteome</keyword>
<dbReference type="GO" id="GO:0003700">
    <property type="term" value="F:DNA-binding transcription factor activity"/>
    <property type="evidence" value="ECO:0007669"/>
    <property type="project" value="InterPro"/>
</dbReference>
<evidence type="ECO:0000313" key="6">
    <source>
        <dbReference type="EMBL" id="NYE84279.1"/>
    </source>
</evidence>
<dbReference type="Gene3D" id="3.40.190.10">
    <property type="entry name" value="Periplasmic binding protein-like II"/>
    <property type="match status" value="2"/>
</dbReference>
<dbReference type="Pfam" id="PF00126">
    <property type="entry name" value="HTH_1"/>
    <property type="match status" value="1"/>
</dbReference>
<gene>
    <name evidence="6" type="ORF">FHW18_003550</name>
</gene>
<dbReference type="PANTHER" id="PTHR30118">
    <property type="entry name" value="HTH-TYPE TRANSCRIPTIONAL REGULATOR LEUO-RELATED"/>
    <property type="match status" value="1"/>
</dbReference>
<dbReference type="InterPro" id="IPR050389">
    <property type="entry name" value="LysR-type_TF"/>
</dbReference>
<dbReference type="PROSITE" id="PS50931">
    <property type="entry name" value="HTH_LYSR"/>
    <property type="match status" value="1"/>
</dbReference>
<sequence>MIPLKKNIDLNLLICLDALLTEGSVTRAAERLNMSQPGMSHALSRLRALTGDALFVRSGNDFIPTERAQALAGKVRVGLAAMEEIFSEEGPFDPATTAGKLTVAAVDSVGVLLIPLIARALAEQAPKVTLHVRLPDTDQLREWLTEGECDVALGFFPDVHPELHGGDLFGQELSVISGPSHPLRGQPMDFQQYADSTHVIFGSPFSERSPMEVAIDQALKGKGIERRHSVQVSSMLLVPYVIAATPHVAALPTWLARQYADMLSLDVRPMPMNHPPIMIRMLWHDRTHRTGLHRWVRQLVRSLTRELARTEGAISVAQNIEGTTFPGGM</sequence>
<dbReference type="InterPro" id="IPR000847">
    <property type="entry name" value="LysR_HTH_N"/>
</dbReference>
<dbReference type="InterPro" id="IPR037402">
    <property type="entry name" value="YidZ_PBP2"/>
</dbReference>
<feature type="domain" description="HTH lysR-type" evidence="5">
    <location>
        <begin position="8"/>
        <end position="65"/>
    </location>
</feature>
<proteinExistence type="inferred from homology"/>
<dbReference type="SUPFAM" id="SSF53850">
    <property type="entry name" value="Periplasmic binding protein-like II"/>
    <property type="match status" value="1"/>
</dbReference>
<dbReference type="AlphaFoldDB" id="A0A7Y9IWK4"/>
<dbReference type="Gene3D" id="1.10.10.10">
    <property type="entry name" value="Winged helix-like DNA-binding domain superfamily/Winged helix DNA-binding domain"/>
    <property type="match status" value="1"/>
</dbReference>
<dbReference type="Pfam" id="PF03466">
    <property type="entry name" value="LysR_substrate"/>
    <property type="match status" value="1"/>
</dbReference>
<dbReference type="RefSeq" id="WP_179587984.1">
    <property type="nucleotide sequence ID" value="NZ_JACBYR010000001.1"/>
</dbReference>
<keyword evidence="4" id="KW-0804">Transcription</keyword>
<keyword evidence="3 6" id="KW-0238">DNA-binding</keyword>
<dbReference type="GO" id="GO:0003677">
    <property type="term" value="F:DNA binding"/>
    <property type="evidence" value="ECO:0007669"/>
    <property type="project" value="UniProtKB-KW"/>
</dbReference>
<evidence type="ECO:0000256" key="1">
    <source>
        <dbReference type="ARBA" id="ARBA00009437"/>
    </source>
</evidence>
<dbReference type="PANTHER" id="PTHR30118:SF15">
    <property type="entry name" value="TRANSCRIPTIONAL REGULATORY PROTEIN"/>
    <property type="match status" value="1"/>
</dbReference>
<organism evidence="6 7">
    <name type="scientific">Pigmentiphaga litoralis</name>
    <dbReference type="NCBI Taxonomy" id="516702"/>
    <lineage>
        <taxon>Bacteria</taxon>
        <taxon>Pseudomonadati</taxon>
        <taxon>Pseudomonadota</taxon>
        <taxon>Betaproteobacteria</taxon>
        <taxon>Burkholderiales</taxon>
        <taxon>Alcaligenaceae</taxon>
        <taxon>Pigmentiphaga</taxon>
    </lineage>
</organism>
<evidence type="ECO:0000313" key="7">
    <source>
        <dbReference type="Proteomes" id="UP000542125"/>
    </source>
</evidence>
<dbReference type="InterPro" id="IPR036388">
    <property type="entry name" value="WH-like_DNA-bd_sf"/>
</dbReference>
<evidence type="ECO:0000256" key="3">
    <source>
        <dbReference type="ARBA" id="ARBA00023125"/>
    </source>
</evidence>
<reference evidence="6 7" key="1">
    <citation type="submission" date="2020-07" db="EMBL/GenBank/DDBJ databases">
        <title>Genomic Encyclopedia of Type Strains, Phase IV (KMG-V): Genome sequencing to study the core and pangenomes of soil and plant-associated prokaryotes.</title>
        <authorList>
            <person name="Whitman W."/>
        </authorList>
    </citation>
    <scope>NUCLEOTIDE SEQUENCE [LARGE SCALE GENOMIC DNA]</scope>
    <source>
        <strain evidence="6 7">SAS40</strain>
    </source>
</reference>
<evidence type="ECO:0000256" key="4">
    <source>
        <dbReference type="ARBA" id="ARBA00023163"/>
    </source>
</evidence>
<dbReference type="PRINTS" id="PR00039">
    <property type="entry name" value="HTHLYSR"/>
</dbReference>
<dbReference type="InterPro" id="IPR005119">
    <property type="entry name" value="LysR_subst-bd"/>
</dbReference>
<dbReference type="Proteomes" id="UP000542125">
    <property type="component" value="Unassembled WGS sequence"/>
</dbReference>
<dbReference type="InterPro" id="IPR036390">
    <property type="entry name" value="WH_DNA-bd_sf"/>
</dbReference>
<accession>A0A7Y9IWK4</accession>
<dbReference type="CDD" id="cd08417">
    <property type="entry name" value="PBP2_Nitroaromatics_like"/>
    <property type="match status" value="1"/>
</dbReference>
<protein>
    <submittedName>
        <fullName evidence="6">DNA-binding transcriptional LysR family regulator</fullName>
    </submittedName>
</protein>
<dbReference type="EMBL" id="JACBYR010000001">
    <property type="protein sequence ID" value="NYE84279.1"/>
    <property type="molecule type" value="Genomic_DNA"/>
</dbReference>
<comment type="similarity">
    <text evidence="1">Belongs to the LysR transcriptional regulatory family.</text>
</comment>
<dbReference type="SUPFAM" id="SSF46785">
    <property type="entry name" value="Winged helix' DNA-binding domain"/>
    <property type="match status" value="1"/>
</dbReference>
<keyword evidence="2" id="KW-0805">Transcription regulation</keyword>